<proteinExistence type="inferred from homology"/>
<dbReference type="EMBL" id="UZAN01042930">
    <property type="protein sequence ID" value="VDP77153.1"/>
    <property type="molecule type" value="Genomic_DNA"/>
</dbReference>
<dbReference type="PANTHER" id="PTHR12758">
    <property type="entry name" value="APOPTOSIS INHIBITOR 5-RELATED"/>
    <property type="match status" value="1"/>
</dbReference>
<reference evidence="4 5" key="2">
    <citation type="submission" date="2018-11" db="EMBL/GenBank/DDBJ databases">
        <authorList>
            <consortium name="Pathogen Informatics"/>
        </authorList>
    </citation>
    <scope>NUCLEOTIDE SEQUENCE [LARGE SCALE GENOMIC DNA]</scope>
    <source>
        <strain evidence="4 5">Egypt</strain>
    </source>
</reference>
<reference evidence="6" key="1">
    <citation type="submission" date="2016-06" db="UniProtKB">
        <authorList>
            <consortium name="WormBaseParasite"/>
        </authorList>
    </citation>
    <scope>IDENTIFICATION</scope>
</reference>
<dbReference type="InterPro" id="IPR008383">
    <property type="entry name" value="API5"/>
</dbReference>
<dbReference type="Proteomes" id="UP000272942">
    <property type="component" value="Unassembled WGS sequence"/>
</dbReference>
<comment type="similarity">
    <text evidence="1">Belongs to the API5 family.</text>
</comment>
<evidence type="ECO:0000256" key="3">
    <source>
        <dbReference type="SAM" id="MobiDB-lite"/>
    </source>
</evidence>
<dbReference type="SUPFAM" id="SSF48371">
    <property type="entry name" value="ARM repeat"/>
    <property type="match status" value="1"/>
</dbReference>
<dbReference type="InterPro" id="IPR011989">
    <property type="entry name" value="ARM-like"/>
</dbReference>
<dbReference type="Pfam" id="PF05918">
    <property type="entry name" value="API5"/>
    <property type="match status" value="1"/>
</dbReference>
<evidence type="ECO:0000313" key="6">
    <source>
        <dbReference type="WBParaSite" id="ECPE_0000602101-mRNA-1"/>
    </source>
</evidence>
<gene>
    <name evidence="4" type="ORF">ECPE_LOCUS6008</name>
</gene>
<protein>
    <submittedName>
        <fullName evidence="6">Apoptosis inhibitor 5</fullName>
    </submittedName>
</protein>
<dbReference type="InterPro" id="IPR016024">
    <property type="entry name" value="ARM-type_fold"/>
</dbReference>
<evidence type="ECO:0000313" key="5">
    <source>
        <dbReference type="Proteomes" id="UP000272942"/>
    </source>
</evidence>
<dbReference type="GO" id="GO:0003723">
    <property type="term" value="F:RNA binding"/>
    <property type="evidence" value="ECO:0007669"/>
    <property type="project" value="TreeGrafter"/>
</dbReference>
<dbReference type="WBParaSite" id="ECPE_0000602101-mRNA-1">
    <property type="protein sequence ID" value="ECPE_0000602101-mRNA-1"/>
    <property type="gene ID" value="ECPE_0000602101"/>
</dbReference>
<keyword evidence="5" id="KW-1185">Reference proteome</keyword>
<sequence length="537" mass="60099">MAKPTIAELYTYYDTVSSENATQEEKELAYRGILAGTKGDDKEKRLACQFIARFSKKFENLKEESFNCILDLCDDDDSNIRKQAVHDLLQLCKRIPAFIPRVADVLVQMFQSEDSALLHLEPKATLAGIFNQMLTVNPDNPREHIMKFLSERLKHLPENLLTTEVEEFVVDQTNKVLTDVSEEEFQLLISILSSLKCMSSVPGRQKLVCMISDQALQACPQFNATDPACVAQIRESCRQAALCVSKNVHATELFNYLLQKVIPVMTKIPNELADDRLSLLRAMAEFSTHHGPALSAISITELTTHMTALFDTLVHFLPEIPTTESGAKVTESEKANESETPEKLAFPAGLKFSELECLLYVACQLGRCRPQFYGGFSTEEERETPEVLEGIARLKLVRPRLQYLGQVAHEYAQSIAGNLTENGQSEDNKTKVFAHRVVTNIQNLVRNFFHNPPAFKTSIILSWLQPLTPISPGSKRPASVSLDTDTKQGPGAARKEQPRYVPPAGQWSRGDRFGWNNTSGDNRRRAGGASGRIRGRR</sequence>
<dbReference type="Gene3D" id="1.25.10.10">
    <property type="entry name" value="Leucine-rich Repeat Variant"/>
    <property type="match status" value="1"/>
</dbReference>
<dbReference type="GO" id="GO:0005634">
    <property type="term" value="C:nucleus"/>
    <property type="evidence" value="ECO:0007669"/>
    <property type="project" value="TreeGrafter"/>
</dbReference>
<dbReference type="GO" id="GO:0043066">
    <property type="term" value="P:negative regulation of apoptotic process"/>
    <property type="evidence" value="ECO:0007669"/>
    <property type="project" value="TreeGrafter"/>
</dbReference>
<name>A0A183AGC3_9TREM</name>
<dbReference type="PANTHER" id="PTHR12758:SF19">
    <property type="entry name" value="APOPTOSIS INHIBITOR 5"/>
    <property type="match status" value="1"/>
</dbReference>
<accession>A0A183AGC3</accession>
<organism evidence="6">
    <name type="scientific">Echinostoma caproni</name>
    <dbReference type="NCBI Taxonomy" id="27848"/>
    <lineage>
        <taxon>Eukaryota</taxon>
        <taxon>Metazoa</taxon>
        <taxon>Spiralia</taxon>
        <taxon>Lophotrochozoa</taxon>
        <taxon>Platyhelminthes</taxon>
        <taxon>Trematoda</taxon>
        <taxon>Digenea</taxon>
        <taxon>Plagiorchiida</taxon>
        <taxon>Echinostomata</taxon>
        <taxon>Echinostomatoidea</taxon>
        <taxon>Echinostomatidae</taxon>
        <taxon>Echinostoma</taxon>
    </lineage>
</organism>
<evidence type="ECO:0000313" key="4">
    <source>
        <dbReference type="EMBL" id="VDP77153.1"/>
    </source>
</evidence>
<feature type="region of interest" description="Disordered" evidence="3">
    <location>
        <begin position="472"/>
        <end position="537"/>
    </location>
</feature>
<dbReference type="GO" id="GO:0006915">
    <property type="term" value="P:apoptotic process"/>
    <property type="evidence" value="ECO:0007669"/>
    <property type="project" value="UniProtKB-KW"/>
</dbReference>
<dbReference type="OrthoDB" id="19224at2759"/>
<dbReference type="AlphaFoldDB" id="A0A183AGC3"/>
<keyword evidence="2" id="KW-0053">Apoptosis</keyword>
<evidence type="ECO:0000256" key="1">
    <source>
        <dbReference type="ARBA" id="ARBA00009515"/>
    </source>
</evidence>
<evidence type="ECO:0000256" key="2">
    <source>
        <dbReference type="ARBA" id="ARBA00022703"/>
    </source>
</evidence>